<evidence type="ECO:0000313" key="3">
    <source>
        <dbReference type="Proteomes" id="UP000799753"/>
    </source>
</evidence>
<protein>
    <submittedName>
        <fullName evidence="2">Uncharacterized protein</fullName>
    </submittedName>
</protein>
<proteinExistence type="predicted"/>
<feature type="region of interest" description="Disordered" evidence="1">
    <location>
        <begin position="99"/>
        <end position="118"/>
    </location>
</feature>
<evidence type="ECO:0000313" key="2">
    <source>
        <dbReference type="EMBL" id="KAF2635961.1"/>
    </source>
</evidence>
<reference evidence="2" key="1">
    <citation type="journal article" date="2020" name="Stud. Mycol.">
        <title>101 Dothideomycetes genomes: a test case for predicting lifestyles and emergence of pathogens.</title>
        <authorList>
            <person name="Haridas S."/>
            <person name="Albert R."/>
            <person name="Binder M."/>
            <person name="Bloem J."/>
            <person name="Labutti K."/>
            <person name="Salamov A."/>
            <person name="Andreopoulos B."/>
            <person name="Baker S."/>
            <person name="Barry K."/>
            <person name="Bills G."/>
            <person name="Bluhm B."/>
            <person name="Cannon C."/>
            <person name="Castanera R."/>
            <person name="Culley D."/>
            <person name="Daum C."/>
            <person name="Ezra D."/>
            <person name="Gonzalez J."/>
            <person name="Henrissat B."/>
            <person name="Kuo A."/>
            <person name="Liang C."/>
            <person name="Lipzen A."/>
            <person name="Lutzoni F."/>
            <person name="Magnuson J."/>
            <person name="Mondo S."/>
            <person name="Nolan M."/>
            <person name="Ohm R."/>
            <person name="Pangilinan J."/>
            <person name="Park H.-J."/>
            <person name="Ramirez L."/>
            <person name="Alfaro M."/>
            <person name="Sun H."/>
            <person name="Tritt A."/>
            <person name="Yoshinaga Y."/>
            <person name="Zwiers L.-H."/>
            <person name="Turgeon B."/>
            <person name="Goodwin S."/>
            <person name="Spatafora J."/>
            <person name="Crous P."/>
            <person name="Grigoriev I."/>
        </authorList>
    </citation>
    <scope>NUCLEOTIDE SEQUENCE</scope>
    <source>
        <strain evidence="2">CBS 473.64</strain>
    </source>
</reference>
<dbReference type="Proteomes" id="UP000799753">
    <property type="component" value="Unassembled WGS sequence"/>
</dbReference>
<keyword evidence="3" id="KW-1185">Reference proteome</keyword>
<dbReference type="AlphaFoldDB" id="A0A6A6RN11"/>
<accession>A0A6A6RN11</accession>
<gene>
    <name evidence="2" type="ORF">P280DRAFT_484105</name>
</gene>
<name>A0A6A6RN11_9PLEO</name>
<dbReference type="EMBL" id="MU006801">
    <property type="protein sequence ID" value="KAF2635961.1"/>
    <property type="molecule type" value="Genomic_DNA"/>
</dbReference>
<sequence>MCNISRTKFRCGHYRGADAGKPQLQDNWSYGRQCTHAKKKGNTWCTLNNIPESERRTYDTEKDNLCPNCIALEQAQQQQQLQAQRREPKISNIMNPIPRNAKRVYPKPPKPQVQKKALPAAPVPIPSYDSAMVAAQKTMPGGTTRPGYVWMSDTSKVLQGHPTSPTPPAPYQNTGYQALATGIYGQPQYLPQQTYYQPTATQGQLISNYGQSQYAS</sequence>
<evidence type="ECO:0000256" key="1">
    <source>
        <dbReference type="SAM" id="MobiDB-lite"/>
    </source>
</evidence>
<organism evidence="2 3">
    <name type="scientific">Massarina eburnea CBS 473.64</name>
    <dbReference type="NCBI Taxonomy" id="1395130"/>
    <lineage>
        <taxon>Eukaryota</taxon>
        <taxon>Fungi</taxon>
        <taxon>Dikarya</taxon>
        <taxon>Ascomycota</taxon>
        <taxon>Pezizomycotina</taxon>
        <taxon>Dothideomycetes</taxon>
        <taxon>Pleosporomycetidae</taxon>
        <taxon>Pleosporales</taxon>
        <taxon>Massarineae</taxon>
        <taxon>Massarinaceae</taxon>
        <taxon>Massarina</taxon>
    </lineage>
</organism>